<dbReference type="PANTHER" id="PTHR45914:SF40">
    <property type="entry name" value="TRANSCRIPTION FACTOR LATE FLOWERING"/>
    <property type="match status" value="1"/>
</dbReference>
<dbReference type="GO" id="GO:0005634">
    <property type="term" value="C:nucleus"/>
    <property type="evidence" value="ECO:0007669"/>
    <property type="project" value="UniProtKB-SubCell"/>
</dbReference>
<dbReference type="GO" id="GO:0048587">
    <property type="term" value="P:regulation of short-day photoperiodism, flowering"/>
    <property type="evidence" value="ECO:0007669"/>
    <property type="project" value="EnsemblPlants"/>
</dbReference>
<dbReference type="GO" id="GO:0046983">
    <property type="term" value="F:protein dimerization activity"/>
    <property type="evidence" value="ECO:0007669"/>
    <property type="project" value="InterPro"/>
</dbReference>
<keyword evidence="5" id="KW-0539">Nucleus</keyword>
<dbReference type="Pfam" id="PF00010">
    <property type="entry name" value="HLH"/>
    <property type="match status" value="1"/>
</dbReference>
<keyword evidence="9" id="KW-1185">Reference proteome</keyword>
<evidence type="ECO:0000259" key="7">
    <source>
        <dbReference type="PROSITE" id="PS50888"/>
    </source>
</evidence>
<reference evidence="8" key="1">
    <citation type="submission" date="2019-03" db="EMBL/GenBank/DDBJ databases">
        <title>WGS assembly of Setaria viridis.</title>
        <authorList>
            <person name="Huang P."/>
            <person name="Jenkins J."/>
            <person name="Grimwood J."/>
            <person name="Barry K."/>
            <person name="Healey A."/>
            <person name="Mamidi S."/>
            <person name="Sreedasyam A."/>
            <person name="Shu S."/>
            <person name="Feldman M."/>
            <person name="Wu J."/>
            <person name="Yu Y."/>
            <person name="Chen C."/>
            <person name="Johnson J."/>
            <person name="Rokhsar D."/>
            <person name="Baxter I."/>
            <person name="Schmutz J."/>
            <person name="Brutnell T."/>
            <person name="Kellogg E."/>
        </authorList>
    </citation>
    <scope>NUCLEOTIDE SEQUENCE [LARGE SCALE GENOMIC DNA]</scope>
</reference>
<feature type="region of interest" description="Disordered" evidence="6">
    <location>
        <begin position="263"/>
        <end position="288"/>
    </location>
</feature>
<dbReference type="OMA" id="DRFAFPN"/>
<evidence type="ECO:0000313" key="9">
    <source>
        <dbReference type="Proteomes" id="UP000298652"/>
    </source>
</evidence>
<dbReference type="GO" id="GO:0048586">
    <property type="term" value="P:regulation of long-day photoperiodism, flowering"/>
    <property type="evidence" value="ECO:0007669"/>
    <property type="project" value="EnsemblPlants"/>
</dbReference>
<comment type="similarity">
    <text evidence="2">Belongs to the bHLH protein family.</text>
</comment>
<dbReference type="Gramene" id="TKW26133">
    <property type="protein sequence ID" value="TKW26133"/>
    <property type="gene ID" value="SEVIR_3G166600v2"/>
</dbReference>
<dbReference type="Proteomes" id="UP000298652">
    <property type="component" value="Chromosome 3"/>
</dbReference>
<dbReference type="GO" id="GO:0003700">
    <property type="term" value="F:DNA-binding transcription factor activity"/>
    <property type="evidence" value="ECO:0007669"/>
    <property type="project" value="InterPro"/>
</dbReference>
<dbReference type="InterPro" id="IPR011598">
    <property type="entry name" value="bHLH_dom"/>
</dbReference>
<evidence type="ECO:0000256" key="4">
    <source>
        <dbReference type="ARBA" id="ARBA00023163"/>
    </source>
</evidence>
<dbReference type="PROSITE" id="PS50888">
    <property type="entry name" value="BHLH"/>
    <property type="match status" value="1"/>
</dbReference>
<dbReference type="CDD" id="cd11454">
    <property type="entry name" value="bHLH_AtIND_like"/>
    <property type="match status" value="1"/>
</dbReference>
<dbReference type="SUPFAM" id="SSF47459">
    <property type="entry name" value="HLH, helix-loop-helix DNA-binding domain"/>
    <property type="match status" value="1"/>
</dbReference>
<dbReference type="Gene3D" id="4.10.280.10">
    <property type="entry name" value="Helix-loop-helix DNA-binding domain"/>
    <property type="match status" value="1"/>
</dbReference>
<keyword evidence="3" id="KW-0805">Transcription regulation</keyword>
<name>A0A4U6VE10_SETVI</name>
<dbReference type="AlphaFoldDB" id="A0A4U6VE10"/>
<dbReference type="EMBL" id="CM016554">
    <property type="protein sequence ID" value="TKW26133.1"/>
    <property type="molecule type" value="Genomic_DNA"/>
</dbReference>
<comment type="subcellular location">
    <subcellularLocation>
        <location evidence="1">Nucleus</location>
    </subcellularLocation>
</comment>
<evidence type="ECO:0000256" key="5">
    <source>
        <dbReference type="ARBA" id="ARBA00023242"/>
    </source>
</evidence>
<evidence type="ECO:0000256" key="3">
    <source>
        <dbReference type="ARBA" id="ARBA00023015"/>
    </source>
</evidence>
<accession>A0A4U6VE10</accession>
<feature type="compositionally biased region" description="Low complexity" evidence="6">
    <location>
        <begin position="202"/>
        <end position="212"/>
    </location>
</feature>
<evidence type="ECO:0000256" key="6">
    <source>
        <dbReference type="SAM" id="MobiDB-lite"/>
    </source>
</evidence>
<dbReference type="InterPro" id="IPR036638">
    <property type="entry name" value="HLH_DNA-bd_sf"/>
</dbReference>
<sequence length="392" mass="40496">MDDFGGWSMQYAAEPCLPSRPSDDGLLSAFLDGGFDLRSDHGDLDLPSSYPVQSLMLCHDAESLSDGLTADFMGLDTGDVVPSVVAGAVEDSLLDPFVYAPNVVTVAEEPAQTAASNTAFSGYSSSTGGGNWNISSGESNTCGGGGGGYDTEVASPCAVSRAALLQTTTGVPPSKRKPGKYPAVAAPGTKAVAGRRGEKRAAATSSSSTSITFTGQGRHDHGAAGGPASGGYEPDSEAIAQVKEMIYRAAAMRPVHQLVCGAAEPPSSQAARPRRKNVRISSDPQTVAARLRRGRVSERLRVLQRLVPGGSRMDTASMLDEAASYLKFLKSQLKALERASPSNGSYHNGSFLQSYMGSSLGGGGGTSASTVHAFGKDSAIGGYAKSKRNMQL</sequence>
<feature type="domain" description="BHLH" evidence="7">
    <location>
        <begin position="280"/>
        <end position="329"/>
    </location>
</feature>
<evidence type="ECO:0000256" key="1">
    <source>
        <dbReference type="ARBA" id="ARBA00004123"/>
    </source>
</evidence>
<keyword evidence="4" id="KW-0804">Transcription</keyword>
<organism evidence="8 9">
    <name type="scientific">Setaria viridis</name>
    <name type="common">Green bristlegrass</name>
    <name type="synonym">Setaria italica subsp. viridis</name>
    <dbReference type="NCBI Taxonomy" id="4556"/>
    <lineage>
        <taxon>Eukaryota</taxon>
        <taxon>Viridiplantae</taxon>
        <taxon>Streptophyta</taxon>
        <taxon>Embryophyta</taxon>
        <taxon>Tracheophyta</taxon>
        <taxon>Spermatophyta</taxon>
        <taxon>Magnoliopsida</taxon>
        <taxon>Liliopsida</taxon>
        <taxon>Poales</taxon>
        <taxon>Poaceae</taxon>
        <taxon>PACMAD clade</taxon>
        <taxon>Panicoideae</taxon>
        <taxon>Panicodae</taxon>
        <taxon>Paniceae</taxon>
        <taxon>Cenchrinae</taxon>
        <taxon>Setaria</taxon>
    </lineage>
</organism>
<dbReference type="InterPro" id="IPR045843">
    <property type="entry name" value="IND-like"/>
</dbReference>
<dbReference type="SMART" id="SM00353">
    <property type="entry name" value="HLH"/>
    <property type="match status" value="1"/>
</dbReference>
<gene>
    <name evidence="8" type="ORF">SEVIR_3G166600v2</name>
</gene>
<evidence type="ECO:0000256" key="2">
    <source>
        <dbReference type="ARBA" id="ARBA00005510"/>
    </source>
</evidence>
<proteinExistence type="inferred from homology"/>
<protein>
    <recommendedName>
        <fullName evidence="7">BHLH domain-containing protein</fullName>
    </recommendedName>
</protein>
<evidence type="ECO:0000313" key="8">
    <source>
        <dbReference type="EMBL" id="TKW26133.1"/>
    </source>
</evidence>
<feature type="region of interest" description="Disordered" evidence="6">
    <location>
        <begin position="168"/>
        <end position="234"/>
    </location>
</feature>
<dbReference type="PANTHER" id="PTHR45914">
    <property type="entry name" value="TRANSCRIPTION FACTOR HEC3-RELATED"/>
    <property type="match status" value="1"/>
</dbReference>
<dbReference type="FunFam" id="4.10.280.10:FF:000089">
    <property type="entry name" value="Transcription factor LAX PANICLE"/>
    <property type="match status" value="1"/>
</dbReference>